<dbReference type="EMBL" id="FOFB01000009">
    <property type="protein sequence ID" value="SEQ40887.1"/>
    <property type="molecule type" value="Genomic_DNA"/>
</dbReference>
<dbReference type="OrthoDB" id="9811934at2"/>
<dbReference type="InParanoid" id="A0A1H9FSL7"/>
<gene>
    <name evidence="2" type="ORF">SAMN05444359_10985</name>
</gene>
<evidence type="ECO:0000256" key="1">
    <source>
        <dbReference type="SAM" id="SignalP"/>
    </source>
</evidence>
<accession>A0A1H9FSL7</accession>
<proteinExistence type="predicted"/>
<dbReference type="NCBIfam" id="TIGR04183">
    <property type="entry name" value="Por_Secre_tail"/>
    <property type="match status" value="1"/>
</dbReference>
<dbReference type="RefSeq" id="WP_090167855.1">
    <property type="nucleotide sequence ID" value="NZ_FOFB01000009.1"/>
</dbReference>
<dbReference type="InterPro" id="IPR026444">
    <property type="entry name" value="Secre_tail"/>
</dbReference>
<feature type="chain" id="PRO_5011434763" evidence="1">
    <location>
        <begin position="22"/>
        <end position="523"/>
    </location>
</feature>
<protein>
    <submittedName>
        <fullName evidence="2">Por secretion system C-terminal sorting domain-containing protein</fullName>
    </submittedName>
</protein>
<name>A0A1H9FSL7_9BACT</name>
<feature type="signal peptide" evidence="1">
    <location>
        <begin position="1"/>
        <end position="21"/>
    </location>
</feature>
<evidence type="ECO:0000313" key="3">
    <source>
        <dbReference type="Proteomes" id="UP000199021"/>
    </source>
</evidence>
<organism evidence="2 3">
    <name type="scientific">Neolewinella agarilytica</name>
    <dbReference type="NCBI Taxonomy" id="478744"/>
    <lineage>
        <taxon>Bacteria</taxon>
        <taxon>Pseudomonadati</taxon>
        <taxon>Bacteroidota</taxon>
        <taxon>Saprospiria</taxon>
        <taxon>Saprospirales</taxon>
        <taxon>Lewinellaceae</taxon>
        <taxon>Neolewinella</taxon>
    </lineage>
</organism>
<keyword evidence="1" id="KW-0732">Signal</keyword>
<reference evidence="3" key="1">
    <citation type="submission" date="2016-10" db="EMBL/GenBank/DDBJ databases">
        <authorList>
            <person name="Varghese N."/>
            <person name="Submissions S."/>
        </authorList>
    </citation>
    <scope>NUCLEOTIDE SEQUENCE [LARGE SCALE GENOMIC DNA]</scope>
    <source>
        <strain evidence="3">DSM 24740</strain>
    </source>
</reference>
<sequence>MLVRIASLLCFLFVCQLFLPAQECLEQRVEVEDDKVNNLSTTRFFQSTNSGSVLISTNAFNLSESRLIHWFDKDLNVLASRRYFVGEDGEIADIQARASGGYLGVINTPSFQNRFSFYRVFLAKDASSPDDNIVYTSDSSDAPMAVKNILSVQDSILFLSGIKYGEFGVAVDSTFVEKRINNQMIWRHVNRGGVLLGLDGDGDQFNLLVARDNDIEVVTMSGETGWVENSYSISLTGYRFAPSIFRDVEQNSTYLARFADPYELSKYNSTGLEWTYKKTQTLTSDWIDRITDVDFDEEGFIYVNGIFYNEENSSGVLLTKLSPEGELIWEKRYDNEGELWAASRYSMINEGIIYLTGEKSNQAGAWNQFVAAFSLQDGQLLKECSENEISDQRFTSAGIKFHEGNIYTFGDFNDRVEPVLSLRSFDFSDLTSSNEEASPLVGMNIKVYPNPADHRGQLLVEIPLPHQLSHIHIASVNGKEVAAFTLSANQSILQINDLLMGTYVVYARDQAGAVVMERRVVVR</sequence>
<dbReference type="Proteomes" id="UP000199021">
    <property type="component" value="Unassembled WGS sequence"/>
</dbReference>
<dbReference type="AlphaFoldDB" id="A0A1H9FSL7"/>
<evidence type="ECO:0000313" key="2">
    <source>
        <dbReference type="EMBL" id="SEQ40887.1"/>
    </source>
</evidence>
<keyword evidence="3" id="KW-1185">Reference proteome</keyword>